<dbReference type="PANTHER" id="PTHR23502:SF52">
    <property type="entry name" value="MULTIDRUG TRANSPORTER, PUTATIVE (AFU_ORTHOLOGUE AFUA_2G17730)-RELATED"/>
    <property type="match status" value="1"/>
</dbReference>
<dbReference type="EMBL" id="MU004188">
    <property type="protein sequence ID" value="KAF2495769.1"/>
    <property type="molecule type" value="Genomic_DNA"/>
</dbReference>
<feature type="transmembrane region" description="Helical" evidence="7">
    <location>
        <begin position="457"/>
        <end position="478"/>
    </location>
</feature>
<dbReference type="Gene3D" id="1.20.1250.20">
    <property type="entry name" value="MFS general substrate transporter like domains"/>
    <property type="match status" value="1"/>
</dbReference>
<comment type="subcellular location">
    <subcellularLocation>
        <location evidence="1">Membrane</location>
        <topology evidence="1">Multi-pass membrane protein</topology>
    </subcellularLocation>
</comment>
<dbReference type="InterPro" id="IPR036259">
    <property type="entry name" value="MFS_trans_sf"/>
</dbReference>
<keyword evidence="4 7" id="KW-1133">Transmembrane helix</keyword>
<evidence type="ECO:0000256" key="3">
    <source>
        <dbReference type="ARBA" id="ARBA00022692"/>
    </source>
</evidence>
<feature type="transmembrane region" description="Helical" evidence="7">
    <location>
        <begin position="389"/>
        <end position="416"/>
    </location>
</feature>
<evidence type="ECO:0000313" key="10">
    <source>
        <dbReference type="Proteomes" id="UP000799750"/>
    </source>
</evidence>
<feature type="transmembrane region" description="Helical" evidence="7">
    <location>
        <begin position="278"/>
        <end position="297"/>
    </location>
</feature>
<feature type="transmembrane region" description="Helical" evidence="7">
    <location>
        <begin position="84"/>
        <end position="102"/>
    </location>
</feature>
<dbReference type="InterPro" id="IPR011701">
    <property type="entry name" value="MFS"/>
</dbReference>
<accession>A0A6A6QUA3</accession>
<feature type="domain" description="Major facilitator superfamily (MFS) profile" evidence="8">
    <location>
        <begin position="41"/>
        <end position="483"/>
    </location>
</feature>
<comment type="similarity">
    <text evidence="2">Belongs to the major facilitator superfamily.</text>
</comment>
<feature type="transmembrane region" description="Helical" evidence="7">
    <location>
        <begin position="41"/>
        <end position="64"/>
    </location>
</feature>
<dbReference type="Proteomes" id="UP000799750">
    <property type="component" value="Unassembled WGS sequence"/>
</dbReference>
<dbReference type="AlphaFoldDB" id="A0A6A6QUA3"/>
<feature type="region of interest" description="Disordered" evidence="6">
    <location>
        <begin position="1"/>
        <end position="31"/>
    </location>
</feature>
<proteinExistence type="inferred from homology"/>
<evidence type="ECO:0000256" key="6">
    <source>
        <dbReference type="SAM" id="MobiDB-lite"/>
    </source>
</evidence>
<dbReference type="OrthoDB" id="5403280at2759"/>
<evidence type="ECO:0000256" key="1">
    <source>
        <dbReference type="ARBA" id="ARBA00004141"/>
    </source>
</evidence>
<name>A0A6A6QUA3_9PEZI</name>
<dbReference type="InterPro" id="IPR020846">
    <property type="entry name" value="MFS_dom"/>
</dbReference>
<feature type="transmembrane region" description="Helical" evidence="7">
    <location>
        <begin position="173"/>
        <end position="193"/>
    </location>
</feature>
<dbReference type="GO" id="GO:0005886">
    <property type="term" value="C:plasma membrane"/>
    <property type="evidence" value="ECO:0007669"/>
    <property type="project" value="TreeGrafter"/>
</dbReference>
<protein>
    <submittedName>
        <fullName evidence="9">Putative MFS transporter</fullName>
    </submittedName>
</protein>
<organism evidence="9 10">
    <name type="scientific">Lophium mytilinum</name>
    <dbReference type="NCBI Taxonomy" id="390894"/>
    <lineage>
        <taxon>Eukaryota</taxon>
        <taxon>Fungi</taxon>
        <taxon>Dikarya</taxon>
        <taxon>Ascomycota</taxon>
        <taxon>Pezizomycotina</taxon>
        <taxon>Dothideomycetes</taxon>
        <taxon>Pleosporomycetidae</taxon>
        <taxon>Mytilinidiales</taxon>
        <taxon>Mytilinidiaceae</taxon>
        <taxon>Lophium</taxon>
    </lineage>
</organism>
<evidence type="ECO:0000259" key="8">
    <source>
        <dbReference type="PROSITE" id="PS50850"/>
    </source>
</evidence>
<dbReference type="PROSITE" id="PS50850">
    <property type="entry name" value="MFS"/>
    <property type="match status" value="1"/>
</dbReference>
<evidence type="ECO:0000256" key="5">
    <source>
        <dbReference type="ARBA" id="ARBA00023136"/>
    </source>
</evidence>
<feature type="transmembrane region" description="Helical" evidence="7">
    <location>
        <begin position="199"/>
        <end position="219"/>
    </location>
</feature>
<dbReference type="Pfam" id="PF07690">
    <property type="entry name" value="MFS_1"/>
    <property type="match status" value="1"/>
</dbReference>
<gene>
    <name evidence="9" type="ORF">BU16DRAFT_508365</name>
</gene>
<reference evidence="9" key="1">
    <citation type="journal article" date="2020" name="Stud. Mycol.">
        <title>101 Dothideomycetes genomes: a test case for predicting lifestyles and emergence of pathogens.</title>
        <authorList>
            <person name="Haridas S."/>
            <person name="Albert R."/>
            <person name="Binder M."/>
            <person name="Bloem J."/>
            <person name="Labutti K."/>
            <person name="Salamov A."/>
            <person name="Andreopoulos B."/>
            <person name="Baker S."/>
            <person name="Barry K."/>
            <person name="Bills G."/>
            <person name="Bluhm B."/>
            <person name="Cannon C."/>
            <person name="Castanera R."/>
            <person name="Culley D."/>
            <person name="Daum C."/>
            <person name="Ezra D."/>
            <person name="Gonzalez J."/>
            <person name="Henrissat B."/>
            <person name="Kuo A."/>
            <person name="Liang C."/>
            <person name="Lipzen A."/>
            <person name="Lutzoni F."/>
            <person name="Magnuson J."/>
            <person name="Mondo S."/>
            <person name="Nolan M."/>
            <person name="Ohm R."/>
            <person name="Pangilinan J."/>
            <person name="Park H.-J."/>
            <person name="Ramirez L."/>
            <person name="Alfaro M."/>
            <person name="Sun H."/>
            <person name="Tritt A."/>
            <person name="Yoshinaga Y."/>
            <person name="Zwiers L.-H."/>
            <person name="Turgeon B."/>
            <person name="Goodwin S."/>
            <person name="Spatafora J."/>
            <person name="Crous P."/>
            <person name="Grigoriev I."/>
        </authorList>
    </citation>
    <scope>NUCLEOTIDE SEQUENCE</scope>
    <source>
        <strain evidence="9">CBS 269.34</strain>
    </source>
</reference>
<dbReference type="SUPFAM" id="SSF103473">
    <property type="entry name" value="MFS general substrate transporter"/>
    <property type="match status" value="1"/>
</dbReference>
<feature type="compositionally biased region" description="Basic and acidic residues" evidence="6">
    <location>
        <begin position="1"/>
        <end position="11"/>
    </location>
</feature>
<evidence type="ECO:0000256" key="2">
    <source>
        <dbReference type="ARBA" id="ARBA00008335"/>
    </source>
</evidence>
<keyword evidence="10" id="KW-1185">Reference proteome</keyword>
<keyword evidence="5 7" id="KW-0472">Membrane</keyword>
<evidence type="ECO:0000256" key="7">
    <source>
        <dbReference type="SAM" id="Phobius"/>
    </source>
</evidence>
<feature type="transmembrane region" description="Helical" evidence="7">
    <location>
        <begin position="423"/>
        <end position="445"/>
    </location>
</feature>
<feature type="transmembrane region" description="Helical" evidence="7">
    <location>
        <begin position="317"/>
        <end position="342"/>
    </location>
</feature>
<dbReference type="PANTHER" id="PTHR23502">
    <property type="entry name" value="MAJOR FACILITATOR SUPERFAMILY"/>
    <property type="match status" value="1"/>
</dbReference>
<evidence type="ECO:0000256" key="4">
    <source>
        <dbReference type="ARBA" id="ARBA00022989"/>
    </source>
</evidence>
<sequence length="496" mass="53440">MEHIPAEKEQSESPTHSPEDSPEADDPSNPFNWSPTKKWSVTLTACYVTLIVGFNATALTAAVSQTNAQFHVSDASFPHSVWPVTAWNTGGALAPMVVLPIMEDYGTRPGYLITYILFFIFVVPQAVAQNFATFIVCRFFAGCCGAVLQDAMDGIIADIWAEATQRSLPVSCYVFALLAGVSIGPVVGGAIVESLSWRWIFYIQLIIYGGSAPIIFLIFRETRYTVILTTCAKRNHEPLHSPQPTEPGSKQHTKLSTLKSFLAGNILRPFLLLTTEPVVTSFTLLSALSYGLLFIATQSVPQVYTALYAFSEPSTGLIQASIVVGEILGFLACAFIGDPYFTRASAGTARIVGGDLQLPEVRLYLAIPASFLGLAGGLFIYGWTSYANVTFWAPAIGLLLVGFGSVVVMQAIMIYITDAYAKYAASASAAVCFGENMAAAFLPLASQSMYSNLGFHWASSLLAFVAVVLSCAPVVLVWKGKVIRGKSPFMREAMVG</sequence>
<evidence type="ECO:0000313" key="9">
    <source>
        <dbReference type="EMBL" id="KAF2495769.1"/>
    </source>
</evidence>
<dbReference type="FunFam" id="1.20.1250.20:FF:000082">
    <property type="entry name" value="MFS multidrug transporter, putative"/>
    <property type="match status" value="1"/>
</dbReference>
<feature type="transmembrane region" description="Helical" evidence="7">
    <location>
        <begin position="109"/>
        <end position="127"/>
    </location>
</feature>
<feature type="transmembrane region" description="Helical" evidence="7">
    <location>
        <begin position="363"/>
        <end position="383"/>
    </location>
</feature>
<dbReference type="GO" id="GO:0022857">
    <property type="term" value="F:transmembrane transporter activity"/>
    <property type="evidence" value="ECO:0007669"/>
    <property type="project" value="InterPro"/>
</dbReference>
<keyword evidence="3 7" id="KW-0812">Transmembrane</keyword>